<comment type="caution">
    <text evidence="2">The sequence shown here is derived from an EMBL/GenBank/DDBJ whole genome shotgun (WGS) entry which is preliminary data.</text>
</comment>
<name>A0A8J5WFY8_ZIZPA</name>
<dbReference type="Proteomes" id="UP000729402">
    <property type="component" value="Unassembled WGS sequence"/>
</dbReference>
<proteinExistence type="predicted"/>
<protein>
    <submittedName>
        <fullName evidence="2">Uncharacterized protein</fullName>
    </submittedName>
</protein>
<gene>
    <name evidence="2" type="ORF">GUJ93_ZPchr0010g7655</name>
</gene>
<evidence type="ECO:0000313" key="3">
    <source>
        <dbReference type="Proteomes" id="UP000729402"/>
    </source>
</evidence>
<accession>A0A8J5WFY8</accession>
<dbReference type="EMBL" id="JAAALK010000082">
    <property type="protein sequence ID" value="KAG8088684.1"/>
    <property type="molecule type" value="Genomic_DNA"/>
</dbReference>
<reference evidence="2" key="2">
    <citation type="submission" date="2021-02" db="EMBL/GenBank/DDBJ databases">
        <authorList>
            <person name="Kimball J.A."/>
            <person name="Haas M.W."/>
            <person name="Macchietto M."/>
            <person name="Kono T."/>
            <person name="Duquette J."/>
            <person name="Shao M."/>
        </authorList>
    </citation>
    <scope>NUCLEOTIDE SEQUENCE</scope>
    <source>
        <tissue evidence="2">Fresh leaf tissue</tissue>
    </source>
</reference>
<feature type="region of interest" description="Disordered" evidence="1">
    <location>
        <begin position="71"/>
        <end position="104"/>
    </location>
</feature>
<keyword evidence="3" id="KW-1185">Reference proteome</keyword>
<evidence type="ECO:0000256" key="1">
    <source>
        <dbReference type="SAM" id="MobiDB-lite"/>
    </source>
</evidence>
<organism evidence="2 3">
    <name type="scientific">Zizania palustris</name>
    <name type="common">Northern wild rice</name>
    <dbReference type="NCBI Taxonomy" id="103762"/>
    <lineage>
        <taxon>Eukaryota</taxon>
        <taxon>Viridiplantae</taxon>
        <taxon>Streptophyta</taxon>
        <taxon>Embryophyta</taxon>
        <taxon>Tracheophyta</taxon>
        <taxon>Spermatophyta</taxon>
        <taxon>Magnoliopsida</taxon>
        <taxon>Liliopsida</taxon>
        <taxon>Poales</taxon>
        <taxon>Poaceae</taxon>
        <taxon>BOP clade</taxon>
        <taxon>Oryzoideae</taxon>
        <taxon>Oryzeae</taxon>
        <taxon>Zizaniinae</taxon>
        <taxon>Zizania</taxon>
    </lineage>
</organism>
<evidence type="ECO:0000313" key="2">
    <source>
        <dbReference type="EMBL" id="KAG8088684.1"/>
    </source>
</evidence>
<reference evidence="2" key="1">
    <citation type="journal article" date="2021" name="bioRxiv">
        <title>Whole Genome Assembly and Annotation of Northern Wild Rice, Zizania palustris L., Supports a Whole Genome Duplication in the Zizania Genus.</title>
        <authorList>
            <person name="Haas M."/>
            <person name="Kono T."/>
            <person name="Macchietto M."/>
            <person name="Millas R."/>
            <person name="McGilp L."/>
            <person name="Shao M."/>
            <person name="Duquette J."/>
            <person name="Hirsch C.N."/>
            <person name="Kimball J."/>
        </authorList>
    </citation>
    <scope>NUCLEOTIDE SEQUENCE</scope>
    <source>
        <tissue evidence="2">Fresh leaf tissue</tissue>
    </source>
</reference>
<dbReference type="AlphaFoldDB" id="A0A8J5WFY8"/>
<sequence>MSMYSVLLASRLPEAVKCKLSIFICIVSLSLGHPASPCPRSPSPSVASAGPVIPSSVAPPIPAAPPFLAAPSGVATARPPRLTHRSRAPPSRRDSLDPTEQSLHLTIPKARLPNSISFPKASFWKASFLEGLES</sequence>